<keyword evidence="2" id="KW-1185">Reference proteome</keyword>
<evidence type="ECO:0000313" key="2">
    <source>
        <dbReference type="Proteomes" id="UP001165960"/>
    </source>
</evidence>
<gene>
    <name evidence="1" type="ORF">DSO57_1029109</name>
</gene>
<dbReference type="Proteomes" id="UP001165960">
    <property type="component" value="Unassembled WGS sequence"/>
</dbReference>
<name>A0ACC2TNR7_9FUNG</name>
<reference evidence="1" key="1">
    <citation type="submission" date="2022-04" db="EMBL/GenBank/DDBJ databases">
        <title>Genome of the entomopathogenic fungus Entomophthora muscae.</title>
        <authorList>
            <person name="Elya C."/>
            <person name="Lovett B.R."/>
            <person name="Lee E."/>
            <person name="Macias A.M."/>
            <person name="Hajek A.E."/>
            <person name="De Bivort B.L."/>
            <person name="Kasson M.T."/>
            <person name="De Fine Licht H.H."/>
            <person name="Stajich J.E."/>
        </authorList>
    </citation>
    <scope>NUCLEOTIDE SEQUENCE</scope>
    <source>
        <strain evidence="1">Berkeley</strain>
    </source>
</reference>
<sequence>MVVGLEQRYYGNSKPFPNLETHNMKYLTLEQSVKDIGRFVKRVDLKDLVKGEKPRWVVVGGSYGGNLAAWSRLKFPDLIYAGWISSAPLQAAQDFPEYDTWVGHSLDAQCQKDLVQAINQLDANLLLQGGKRYKSEFECDDLENDDVAWGIAEALGYLAQYSIPQRPPEISEICSDIQGEDKLLGMSSFYKRFYSKFNFTCNDLSGHNEKMDTNPANDAVMVRQNFYIMCRETGHFQIAPNNGNHFRSHIITRENTHKRFCIEPFGITEPPNIDATNAMFGGLKINATRLAFTTGDLDPWFHLTLHDESLSTPERPIYVIQGGRHTSDFNSPKLSGQSPAVAEVRRKVFSHIKGWLALPT</sequence>
<proteinExistence type="predicted"/>
<dbReference type="EMBL" id="QTSX02002319">
    <property type="protein sequence ID" value="KAJ9076140.1"/>
    <property type="molecule type" value="Genomic_DNA"/>
</dbReference>
<protein>
    <submittedName>
        <fullName evidence="1">Uncharacterized protein</fullName>
    </submittedName>
</protein>
<organism evidence="1 2">
    <name type="scientific">Entomophthora muscae</name>
    <dbReference type="NCBI Taxonomy" id="34485"/>
    <lineage>
        <taxon>Eukaryota</taxon>
        <taxon>Fungi</taxon>
        <taxon>Fungi incertae sedis</taxon>
        <taxon>Zoopagomycota</taxon>
        <taxon>Entomophthoromycotina</taxon>
        <taxon>Entomophthoromycetes</taxon>
        <taxon>Entomophthorales</taxon>
        <taxon>Entomophthoraceae</taxon>
        <taxon>Entomophthora</taxon>
    </lineage>
</organism>
<evidence type="ECO:0000313" key="1">
    <source>
        <dbReference type="EMBL" id="KAJ9076140.1"/>
    </source>
</evidence>
<accession>A0ACC2TNR7</accession>
<comment type="caution">
    <text evidence="1">The sequence shown here is derived from an EMBL/GenBank/DDBJ whole genome shotgun (WGS) entry which is preliminary data.</text>
</comment>